<reference evidence="3" key="1">
    <citation type="submission" date="2016-06" db="EMBL/GenBank/DDBJ databases">
        <authorList>
            <person name="Cuomo C."/>
            <person name="Litvintseva A."/>
            <person name="Heitman J."/>
            <person name="Chen Y."/>
            <person name="Sun S."/>
            <person name="Springer D."/>
            <person name="Dromer F."/>
            <person name="Young S."/>
            <person name="Zeng Q."/>
            <person name="Chapman S."/>
            <person name="Gujja S."/>
            <person name="Saif S."/>
            <person name="Birren B."/>
        </authorList>
    </citation>
    <scope>NUCLEOTIDE SEQUENCE</scope>
    <source>
        <strain evidence="3">CBS 7841</strain>
    </source>
</reference>
<dbReference type="SMART" id="SM00518">
    <property type="entry name" value="AP2Ec"/>
    <property type="match status" value="1"/>
</dbReference>
<dbReference type="Proteomes" id="UP000094043">
    <property type="component" value="Chromosome 3"/>
</dbReference>
<gene>
    <name evidence="3" type="ORF">L203_102548</name>
</gene>
<dbReference type="PROSITE" id="PS51432">
    <property type="entry name" value="AP_NUCLEASE_F2_4"/>
    <property type="match status" value="1"/>
</dbReference>
<dbReference type="InterPro" id="IPR036237">
    <property type="entry name" value="Xyl_isomerase-like_sf"/>
</dbReference>
<dbReference type="GO" id="GO:0003906">
    <property type="term" value="F:DNA-(apurinic or apyrimidinic site) endonuclease activity"/>
    <property type="evidence" value="ECO:0007669"/>
    <property type="project" value="TreeGrafter"/>
</dbReference>
<dbReference type="Gene3D" id="3.20.20.150">
    <property type="entry name" value="Divalent-metal-dependent TIM barrel enzymes"/>
    <property type="match status" value="1"/>
</dbReference>
<feature type="region of interest" description="Disordered" evidence="1">
    <location>
        <begin position="143"/>
        <end position="162"/>
    </location>
</feature>
<accession>A0AAJ8LZW7</accession>
<feature type="compositionally biased region" description="Polar residues" evidence="1">
    <location>
        <begin position="152"/>
        <end position="161"/>
    </location>
</feature>
<sequence>MVGYHQIMGKDGMEPPRLTSATGLLILAWDNQEVRGIEEDVGFDWTDLWEAIQHDCDSVPAAELSDAERVVETIRSGLDWMDLWDDYQRALSQQGDQKACNNGMGLPPSPTSLPSATPTQLSTPKTQSYATLPLTSYSTPSLLSLGSSPSSRILQTPSSSLRNEEPQLVNMCDSFDEECPDEHDANPFLMLPQQKNDAYHNRTSSVPQIFHLPRDWSAGDTPTPVRYHPETYQVPRQPQFSNVRGSIAVTAVESLADGCVESLAAITWITHLSTSGGLIPSLNRLLSLLTSHLCPAVQGISMFVNHPRKQVKLDNFTQDSVEDFRQIVGKLGNGWQKESMVHGVHTVNLLSGDAGIRERSKRSVIAEMNQVRSLGLSKLIIHLGSGGSLDPSRRHYQFIQLISDLQDIISSVPDITLALENTVHPSPHSLTTLSCLVNILSYFPSSRLGLCLDLSHLHVCEFDLNTDEGREKMWDLLRLAGKTRLVCVHVSDNYVAHGGSGDRHASIGTGHITLSSFRTVLSHPFLSGIPHLLETPPYYKHFRPNSTLWSMRIYMLETERADLERSFLDGMVRMTDEQWSLLQEKLWIEYKKQKKTLESKIYKIVLRRGGEIWRKFKKGRKAAVRCCRAVESVKRNVNRLSKIGGIACFQKDNGSVTKFNLNSSELKRFDHLNELA</sequence>
<dbReference type="SUPFAM" id="SSF51658">
    <property type="entry name" value="Xylose isomerase-like"/>
    <property type="match status" value="1"/>
</dbReference>
<dbReference type="PANTHER" id="PTHR21445:SF0">
    <property type="entry name" value="APURINIC-APYRIMIDINIC ENDONUCLEASE"/>
    <property type="match status" value="1"/>
</dbReference>
<dbReference type="GeneID" id="91086760"/>
<dbReference type="KEGG" id="cdep:91086760"/>
<feature type="region of interest" description="Disordered" evidence="1">
    <location>
        <begin position="94"/>
        <end position="123"/>
    </location>
</feature>
<organism evidence="3 4">
    <name type="scientific">Cryptococcus depauperatus CBS 7841</name>
    <dbReference type="NCBI Taxonomy" id="1295531"/>
    <lineage>
        <taxon>Eukaryota</taxon>
        <taxon>Fungi</taxon>
        <taxon>Dikarya</taxon>
        <taxon>Basidiomycota</taxon>
        <taxon>Agaricomycotina</taxon>
        <taxon>Tremellomycetes</taxon>
        <taxon>Tremellales</taxon>
        <taxon>Cryptococcaceae</taxon>
        <taxon>Cryptococcus</taxon>
    </lineage>
</organism>
<dbReference type="InterPro" id="IPR013022">
    <property type="entry name" value="Xyl_isomerase-like_TIM-brl"/>
</dbReference>
<dbReference type="GO" id="GO:0008081">
    <property type="term" value="F:phosphoric diester hydrolase activity"/>
    <property type="evidence" value="ECO:0007669"/>
    <property type="project" value="TreeGrafter"/>
</dbReference>
<feature type="compositionally biased region" description="Low complexity" evidence="1">
    <location>
        <begin position="112"/>
        <end position="123"/>
    </location>
</feature>
<evidence type="ECO:0000256" key="1">
    <source>
        <dbReference type="SAM" id="MobiDB-lite"/>
    </source>
</evidence>
<dbReference type="EMBL" id="CP143786">
    <property type="protein sequence ID" value="WVN87370.1"/>
    <property type="molecule type" value="Genomic_DNA"/>
</dbReference>
<proteinExistence type="predicted"/>
<dbReference type="RefSeq" id="XP_066068070.1">
    <property type="nucleotide sequence ID" value="XM_066211973.1"/>
</dbReference>
<evidence type="ECO:0000313" key="3">
    <source>
        <dbReference type="EMBL" id="WVN87370.1"/>
    </source>
</evidence>
<evidence type="ECO:0000313" key="4">
    <source>
        <dbReference type="Proteomes" id="UP000094043"/>
    </source>
</evidence>
<feature type="domain" description="Xylose isomerase-like TIM barrel" evidence="2">
    <location>
        <begin position="298"/>
        <end position="538"/>
    </location>
</feature>
<evidence type="ECO:0000259" key="2">
    <source>
        <dbReference type="Pfam" id="PF01261"/>
    </source>
</evidence>
<dbReference type="PANTHER" id="PTHR21445">
    <property type="entry name" value="ENDONUCLEASE IV ENDODEOXYRIBONUCLEASE IV"/>
    <property type="match status" value="1"/>
</dbReference>
<dbReference type="GO" id="GO:0005739">
    <property type="term" value="C:mitochondrion"/>
    <property type="evidence" value="ECO:0007669"/>
    <property type="project" value="TreeGrafter"/>
</dbReference>
<dbReference type="Pfam" id="PF01261">
    <property type="entry name" value="AP_endonuc_2"/>
    <property type="match status" value="1"/>
</dbReference>
<dbReference type="GO" id="GO:0006284">
    <property type="term" value="P:base-excision repair"/>
    <property type="evidence" value="ECO:0007669"/>
    <property type="project" value="TreeGrafter"/>
</dbReference>
<dbReference type="AlphaFoldDB" id="A0AAJ8LZW7"/>
<dbReference type="GO" id="GO:0008270">
    <property type="term" value="F:zinc ion binding"/>
    <property type="evidence" value="ECO:0007669"/>
    <property type="project" value="InterPro"/>
</dbReference>
<dbReference type="GO" id="GO:0003677">
    <property type="term" value="F:DNA binding"/>
    <property type="evidence" value="ECO:0007669"/>
    <property type="project" value="InterPro"/>
</dbReference>
<reference evidence="3" key="3">
    <citation type="submission" date="2024-01" db="EMBL/GenBank/DDBJ databases">
        <authorList>
            <person name="Coelho M.A."/>
            <person name="David-Palma M."/>
            <person name="Shea T."/>
            <person name="Sun S."/>
            <person name="Cuomo C.A."/>
            <person name="Heitman J."/>
        </authorList>
    </citation>
    <scope>NUCLEOTIDE SEQUENCE</scope>
    <source>
        <strain evidence="3">CBS 7841</strain>
    </source>
</reference>
<name>A0AAJ8LZW7_9TREE</name>
<dbReference type="GO" id="GO:0005634">
    <property type="term" value="C:nucleus"/>
    <property type="evidence" value="ECO:0007669"/>
    <property type="project" value="TreeGrafter"/>
</dbReference>
<reference evidence="3" key="2">
    <citation type="journal article" date="2022" name="Elife">
        <title>Obligate sexual reproduction of a homothallic fungus closely related to the Cryptococcus pathogenic species complex.</title>
        <authorList>
            <person name="Passer A.R."/>
            <person name="Clancey S.A."/>
            <person name="Shea T."/>
            <person name="David-Palma M."/>
            <person name="Averette A.F."/>
            <person name="Boekhout T."/>
            <person name="Porcel B.M."/>
            <person name="Nowrousian M."/>
            <person name="Cuomo C.A."/>
            <person name="Sun S."/>
            <person name="Heitman J."/>
            <person name="Coelho M.A."/>
        </authorList>
    </citation>
    <scope>NUCLEOTIDE SEQUENCE</scope>
    <source>
        <strain evidence="3">CBS 7841</strain>
    </source>
</reference>
<keyword evidence="4" id="KW-1185">Reference proteome</keyword>
<dbReference type="InterPro" id="IPR001719">
    <property type="entry name" value="AP_endonuc_2"/>
</dbReference>
<protein>
    <recommendedName>
        <fullName evidence="2">Xylose isomerase-like TIM barrel domain-containing protein</fullName>
    </recommendedName>
</protein>